<dbReference type="AlphaFoldDB" id="A0ABD2JVM3"/>
<reference evidence="2 3" key="1">
    <citation type="submission" date="2024-10" db="EMBL/GenBank/DDBJ databases">
        <authorList>
            <person name="Kim D."/>
        </authorList>
    </citation>
    <scope>NUCLEOTIDE SEQUENCE [LARGE SCALE GENOMIC DNA]</scope>
    <source>
        <strain evidence="2">BH-2024</strain>
    </source>
</reference>
<sequence>MLNCFCCENSTTLGTQKAERKLNTRRINVINRHRPQPQKRLITAPIRNNNGSSSNKNAMLKANNNNNNNNNKQFVVILPTPPPVKIPVPIVGFVTLAPKRIAAAAAAAHVSNNKKLQHQPLAHQQNRG</sequence>
<feature type="compositionally biased region" description="Polar residues" evidence="1">
    <location>
        <begin position="46"/>
        <end position="57"/>
    </location>
</feature>
<protein>
    <submittedName>
        <fullName evidence="2">Uncharacterized protein</fullName>
    </submittedName>
</protein>
<comment type="caution">
    <text evidence="2">The sequence shown here is derived from an EMBL/GenBank/DDBJ whole genome shotgun (WGS) entry which is preliminary data.</text>
</comment>
<proteinExistence type="predicted"/>
<evidence type="ECO:0000313" key="2">
    <source>
        <dbReference type="EMBL" id="KAL3094662.1"/>
    </source>
</evidence>
<evidence type="ECO:0000256" key="1">
    <source>
        <dbReference type="SAM" id="MobiDB-lite"/>
    </source>
</evidence>
<accession>A0ABD2JVM3</accession>
<name>A0ABD2JVM3_9BILA</name>
<evidence type="ECO:0000313" key="3">
    <source>
        <dbReference type="Proteomes" id="UP001620626"/>
    </source>
</evidence>
<dbReference type="Proteomes" id="UP001620626">
    <property type="component" value="Unassembled WGS sequence"/>
</dbReference>
<dbReference type="EMBL" id="JBICBT010000893">
    <property type="protein sequence ID" value="KAL3094662.1"/>
    <property type="molecule type" value="Genomic_DNA"/>
</dbReference>
<feature type="region of interest" description="Disordered" evidence="1">
    <location>
        <begin position="45"/>
        <end position="67"/>
    </location>
</feature>
<keyword evidence="3" id="KW-1185">Reference proteome</keyword>
<organism evidence="2 3">
    <name type="scientific">Heterodera trifolii</name>
    <dbReference type="NCBI Taxonomy" id="157864"/>
    <lineage>
        <taxon>Eukaryota</taxon>
        <taxon>Metazoa</taxon>
        <taxon>Ecdysozoa</taxon>
        <taxon>Nematoda</taxon>
        <taxon>Chromadorea</taxon>
        <taxon>Rhabditida</taxon>
        <taxon>Tylenchina</taxon>
        <taxon>Tylenchomorpha</taxon>
        <taxon>Tylenchoidea</taxon>
        <taxon>Heteroderidae</taxon>
        <taxon>Heteroderinae</taxon>
        <taxon>Heterodera</taxon>
    </lineage>
</organism>
<gene>
    <name evidence="2" type="ORF">niasHT_023976</name>
</gene>